<dbReference type="Gene3D" id="3.40.50.720">
    <property type="entry name" value="NAD(P)-binding Rossmann-like Domain"/>
    <property type="match status" value="1"/>
</dbReference>
<dbReference type="PANTHER" id="PTHR43708:SF3">
    <property type="entry name" value="OXIDOREDUCTASE"/>
    <property type="match status" value="1"/>
</dbReference>
<dbReference type="PANTHER" id="PTHR43708">
    <property type="entry name" value="CONSERVED EXPRESSED OXIDOREDUCTASE (EUROFUNG)"/>
    <property type="match status" value="1"/>
</dbReference>
<reference evidence="3 4" key="1">
    <citation type="submission" date="2019-02" db="EMBL/GenBank/DDBJ databases">
        <title>Deep-cultivation of Planctomycetes and their phenomic and genomic characterization uncovers novel biology.</title>
        <authorList>
            <person name="Wiegand S."/>
            <person name="Jogler M."/>
            <person name="Boedeker C."/>
            <person name="Pinto D."/>
            <person name="Vollmers J."/>
            <person name="Rivas-Marin E."/>
            <person name="Kohn T."/>
            <person name="Peeters S.H."/>
            <person name="Heuer A."/>
            <person name="Rast P."/>
            <person name="Oberbeckmann S."/>
            <person name="Bunk B."/>
            <person name="Jeske O."/>
            <person name="Meyerdierks A."/>
            <person name="Storesund J.E."/>
            <person name="Kallscheuer N."/>
            <person name="Luecker S."/>
            <person name="Lage O.M."/>
            <person name="Pohl T."/>
            <person name="Merkel B.J."/>
            <person name="Hornburger P."/>
            <person name="Mueller R.-W."/>
            <person name="Bruemmer F."/>
            <person name="Labrenz M."/>
            <person name="Spormann A.M."/>
            <person name="Op den Camp H."/>
            <person name="Overmann J."/>
            <person name="Amann R."/>
            <person name="Jetten M.S.M."/>
            <person name="Mascher T."/>
            <person name="Medema M.H."/>
            <person name="Devos D.P."/>
            <person name="Kaster A.-K."/>
            <person name="Ovreas L."/>
            <person name="Rohde M."/>
            <person name="Galperin M.Y."/>
            <person name="Jogler C."/>
        </authorList>
    </citation>
    <scope>NUCLEOTIDE SEQUENCE [LARGE SCALE GENOMIC DNA]</scope>
    <source>
        <strain evidence="3 4">Mal52</strain>
    </source>
</reference>
<dbReference type="SUPFAM" id="SSF55347">
    <property type="entry name" value="Glyceraldehyde-3-phosphate dehydrogenase-like, C-terminal domain"/>
    <property type="match status" value="1"/>
</dbReference>
<dbReference type="SUPFAM" id="SSF51735">
    <property type="entry name" value="NAD(P)-binding Rossmann-fold domains"/>
    <property type="match status" value="1"/>
</dbReference>
<feature type="domain" description="Gfo/Idh/MocA-like oxidoreductase N-terminal" evidence="1">
    <location>
        <begin position="8"/>
        <end position="137"/>
    </location>
</feature>
<dbReference type="InterPro" id="IPR000683">
    <property type="entry name" value="Gfo/Idh/MocA-like_OxRdtase_N"/>
</dbReference>
<protein>
    <submittedName>
        <fullName evidence="3">Glucose--fructose oxidoreductase</fullName>
        <ecNumber evidence="3">1.1.99.28</ecNumber>
    </submittedName>
</protein>
<dbReference type="RefSeq" id="WP_197534691.1">
    <property type="nucleotide sequence ID" value="NZ_CP036276.1"/>
</dbReference>
<dbReference type="EMBL" id="CP036276">
    <property type="protein sequence ID" value="QDU42802.1"/>
    <property type="molecule type" value="Genomic_DNA"/>
</dbReference>
<feature type="domain" description="GFO/IDH/MocA-like oxidoreductase" evidence="2">
    <location>
        <begin position="148"/>
        <end position="279"/>
    </location>
</feature>
<dbReference type="GO" id="GO:0000166">
    <property type="term" value="F:nucleotide binding"/>
    <property type="evidence" value="ECO:0007669"/>
    <property type="project" value="InterPro"/>
</dbReference>
<dbReference type="GO" id="GO:0047061">
    <property type="term" value="F:glucose-fructose oxidoreductase activity"/>
    <property type="evidence" value="ECO:0007669"/>
    <property type="project" value="UniProtKB-EC"/>
</dbReference>
<dbReference type="Pfam" id="PF01408">
    <property type="entry name" value="GFO_IDH_MocA"/>
    <property type="match status" value="1"/>
</dbReference>
<accession>A0A517ZJY4</accession>
<proteinExistence type="predicted"/>
<evidence type="ECO:0000313" key="3">
    <source>
        <dbReference type="EMBL" id="QDU42802.1"/>
    </source>
</evidence>
<name>A0A517ZJY4_9PLAN</name>
<dbReference type="Gene3D" id="3.30.360.10">
    <property type="entry name" value="Dihydrodipicolinate Reductase, domain 2"/>
    <property type="match status" value="1"/>
</dbReference>
<dbReference type="Pfam" id="PF22725">
    <property type="entry name" value="GFO_IDH_MocA_C3"/>
    <property type="match status" value="1"/>
</dbReference>
<dbReference type="AlphaFoldDB" id="A0A517ZJY4"/>
<sequence length="388" mass="42883">MQPWKRKLRMGMVGGGQGAFIGGVHRTAAALDGQIELVAGCFSRDPENTRQTGAQLYLDPARCYDSYEEMATAEAKLPADQRIDFVSVVTPNNSHFAIAQTFLKAGFHVVCEKPMTFNLEEADQLCQLVEQTNLVFALMHNYTGHPLVRHARNLFQNNEMGTVRKVVVEYLQDFLMVPHEKLGHKQVIWRVDPTQAGVGGTLGDVGTHCVNLLEYVTGDPITELCADKSTFLPDRVLDEDVNVLLRFASGGKGVLTISQVATGEENGLRLRVYGSEGAVLWGQEEPNKLDLLRYGQPRQTLTRGRGEFLSESASACTRIPAGHPEGYLEAFATIYCGITEAIRAHLDGQPLKTEQYNFPTVYDGRRGLQFITQAVESCAQGSIWMPMT</sequence>
<evidence type="ECO:0000259" key="1">
    <source>
        <dbReference type="Pfam" id="PF01408"/>
    </source>
</evidence>
<dbReference type="Proteomes" id="UP000319383">
    <property type="component" value="Chromosome"/>
</dbReference>
<keyword evidence="3" id="KW-0560">Oxidoreductase</keyword>
<dbReference type="InterPro" id="IPR055170">
    <property type="entry name" value="GFO_IDH_MocA-like_dom"/>
</dbReference>
<gene>
    <name evidence="3" type="primary">gfo_4</name>
    <name evidence="3" type="ORF">Mal52_12700</name>
</gene>
<dbReference type="InterPro" id="IPR036291">
    <property type="entry name" value="NAD(P)-bd_dom_sf"/>
</dbReference>
<dbReference type="EC" id="1.1.99.28" evidence="3"/>
<evidence type="ECO:0000259" key="2">
    <source>
        <dbReference type="Pfam" id="PF22725"/>
    </source>
</evidence>
<dbReference type="InterPro" id="IPR051317">
    <property type="entry name" value="Gfo/Idh/MocA_oxidoreduct"/>
</dbReference>
<keyword evidence="4" id="KW-1185">Reference proteome</keyword>
<dbReference type="KEGG" id="sdyn:Mal52_12700"/>
<organism evidence="3 4">
    <name type="scientific">Symmachiella dynata</name>
    <dbReference type="NCBI Taxonomy" id="2527995"/>
    <lineage>
        <taxon>Bacteria</taxon>
        <taxon>Pseudomonadati</taxon>
        <taxon>Planctomycetota</taxon>
        <taxon>Planctomycetia</taxon>
        <taxon>Planctomycetales</taxon>
        <taxon>Planctomycetaceae</taxon>
        <taxon>Symmachiella</taxon>
    </lineage>
</organism>
<evidence type="ECO:0000313" key="4">
    <source>
        <dbReference type="Proteomes" id="UP000319383"/>
    </source>
</evidence>